<accession>A0ABW5RSS7</accession>
<feature type="domain" description="N-acetyltransferase" evidence="3">
    <location>
        <begin position="8"/>
        <end position="146"/>
    </location>
</feature>
<keyword evidence="1" id="KW-0808">Transferase</keyword>
<dbReference type="PANTHER" id="PTHR43626">
    <property type="entry name" value="ACYL-COA N-ACYLTRANSFERASE"/>
    <property type="match status" value="1"/>
</dbReference>
<dbReference type="RefSeq" id="WP_071411874.1">
    <property type="nucleotide sequence ID" value="NZ_JBHUMF010000031.1"/>
</dbReference>
<dbReference type="InterPro" id="IPR045039">
    <property type="entry name" value="NSI-like"/>
</dbReference>
<dbReference type="PROSITE" id="PS51186">
    <property type="entry name" value="GNAT"/>
    <property type="match status" value="1"/>
</dbReference>
<dbReference type="PANTHER" id="PTHR43626:SF4">
    <property type="entry name" value="GCN5-RELATED N-ACETYLTRANSFERASE 2, CHLOROPLASTIC"/>
    <property type="match status" value="1"/>
</dbReference>
<evidence type="ECO:0000256" key="1">
    <source>
        <dbReference type="ARBA" id="ARBA00022679"/>
    </source>
</evidence>
<dbReference type="EMBL" id="JBHUMF010000031">
    <property type="protein sequence ID" value="MFD2681748.1"/>
    <property type="molecule type" value="Genomic_DNA"/>
</dbReference>
<evidence type="ECO:0000313" key="4">
    <source>
        <dbReference type="EMBL" id="MFD2681748.1"/>
    </source>
</evidence>
<dbReference type="InterPro" id="IPR000182">
    <property type="entry name" value="GNAT_dom"/>
</dbReference>
<sequence length="151" mass="17459">MYQYFNGLVIREGTEGVPAEYVEELFKDAGWAKTTPNWQKEKFTLIFKNSTWAFTVWDNDQMIGMVRVLSDKIMAATIMDLVVLSQYRGKGIGQRLVELCVQKLPHGDWFAHTSSNNFSFYEKCGFEVRDLSENGTCAYYGYIQARKEGHR</sequence>
<dbReference type="Pfam" id="PF13508">
    <property type="entry name" value="Acetyltransf_7"/>
    <property type="match status" value="1"/>
</dbReference>
<evidence type="ECO:0000259" key="3">
    <source>
        <dbReference type="PROSITE" id="PS51186"/>
    </source>
</evidence>
<proteinExistence type="predicted"/>
<name>A0ABW5RSS7_9BACI</name>
<gene>
    <name evidence="4" type="ORF">ACFSUL_13490</name>
</gene>
<reference evidence="5" key="1">
    <citation type="journal article" date="2019" name="Int. J. Syst. Evol. Microbiol.">
        <title>The Global Catalogue of Microorganisms (GCM) 10K type strain sequencing project: providing services to taxonomists for standard genome sequencing and annotation.</title>
        <authorList>
            <consortium name="The Broad Institute Genomics Platform"/>
            <consortium name="The Broad Institute Genome Sequencing Center for Infectious Disease"/>
            <person name="Wu L."/>
            <person name="Ma J."/>
        </authorList>
    </citation>
    <scope>NUCLEOTIDE SEQUENCE [LARGE SCALE GENOMIC DNA]</scope>
    <source>
        <strain evidence="5">KCTC 3913</strain>
    </source>
</reference>
<comment type="caution">
    <text evidence="4">The sequence shown here is derived from an EMBL/GenBank/DDBJ whole genome shotgun (WGS) entry which is preliminary data.</text>
</comment>
<protein>
    <submittedName>
        <fullName evidence="4">GNAT family N-acetyltransferase</fullName>
    </submittedName>
</protein>
<dbReference type="InterPro" id="IPR016181">
    <property type="entry name" value="Acyl_CoA_acyltransferase"/>
</dbReference>
<dbReference type="CDD" id="cd04301">
    <property type="entry name" value="NAT_SF"/>
    <property type="match status" value="1"/>
</dbReference>
<evidence type="ECO:0000313" key="5">
    <source>
        <dbReference type="Proteomes" id="UP001597506"/>
    </source>
</evidence>
<dbReference type="Proteomes" id="UP001597506">
    <property type="component" value="Unassembled WGS sequence"/>
</dbReference>
<keyword evidence="2" id="KW-0012">Acyltransferase</keyword>
<dbReference type="SUPFAM" id="SSF55729">
    <property type="entry name" value="Acyl-CoA N-acyltransferases (Nat)"/>
    <property type="match status" value="1"/>
</dbReference>
<evidence type="ECO:0000256" key="2">
    <source>
        <dbReference type="ARBA" id="ARBA00023315"/>
    </source>
</evidence>
<dbReference type="Gene3D" id="3.40.630.30">
    <property type="match status" value="1"/>
</dbReference>
<keyword evidence="5" id="KW-1185">Reference proteome</keyword>
<organism evidence="4 5">
    <name type="scientific">Bacillus seohaeanensis</name>
    <dbReference type="NCBI Taxonomy" id="284580"/>
    <lineage>
        <taxon>Bacteria</taxon>
        <taxon>Bacillati</taxon>
        <taxon>Bacillota</taxon>
        <taxon>Bacilli</taxon>
        <taxon>Bacillales</taxon>
        <taxon>Bacillaceae</taxon>
        <taxon>Bacillus</taxon>
    </lineage>
</organism>